<gene>
    <name evidence="1" type="ORF">PSON_ATCC_30995.1.T0460253</name>
</gene>
<comment type="caution">
    <text evidence="1">The sequence shown here is derived from an EMBL/GenBank/DDBJ whole genome shotgun (WGS) entry which is preliminary data.</text>
</comment>
<accession>A0A8S1N3Y2</accession>
<protein>
    <submittedName>
        <fullName evidence="1">Uncharacterized protein</fullName>
    </submittedName>
</protein>
<dbReference type="Proteomes" id="UP000692954">
    <property type="component" value="Unassembled WGS sequence"/>
</dbReference>
<name>A0A8S1N3Y2_9CILI</name>
<reference evidence="1" key="1">
    <citation type="submission" date="2021-01" db="EMBL/GenBank/DDBJ databases">
        <authorList>
            <consortium name="Genoscope - CEA"/>
            <person name="William W."/>
        </authorList>
    </citation>
    <scope>NUCLEOTIDE SEQUENCE</scope>
</reference>
<dbReference type="AlphaFoldDB" id="A0A8S1N3Y2"/>
<evidence type="ECO:0000313" key="1">
    <source>
        <dbReference type="EMBL" id="CAD8084403.1"/>
    </source>
</evidence>
<keyword evidence="2" id="KW-1185">Reference proteome</keyword>
<dbReference type="EMBL" id="CAJJDN010000046">
    <property type="protein sequence ID" value="CAD8084403.1"/>
    <property type="molecule type" value="Genomic_DNA"/>
</dbReference>
<organism evidence="1 2">
    <name type="scientific">Paramecium sonneborni</name>
    <dbReference type="NCBI Taxonomy" id="65129"/>
    <lineage>
        <taxon>Eukaryota</taxon>
        <taxon>Sar</taxon>
        <taxon>Alveolata</taxon>
        <taxon>Ciliophora</taxon>
        <taxon>Intramacronucleata</taxon>
        <taxon>Oligohymenophorea</taxon>
        <taxon>Peniculida</taxon>
        <taxon>Parameciidae</taxon>
        <taxon>Paramecium</taxon>
    </lineage>
</organism>
<proteinExistence type="predicted"/>
<sequence length="93" mass="11427">MFSEQFKPLIHIYQTKKLITQIALGYSKTHRLIYLYNLIFQQQTFEYFKQNECKIFKNKIIQTEFAKIEQINQFQVWKLRHNIKHICTSIDQI</sequence>
<evidence type="ECO:0000313" key="2">
    <source>
        <dbReference type="Proteomes" id="UP000692954"/>
    </source>
</evidence>